<organism evidence="1 2">
    <name type="scientific">Bacillus carboniphilus</name>
    <dbReference type="NCBI Taxonomy" id="86663"/>
    <lineage>
        <taxon>Bacteria</taxon>
        <taxon>Bacillati</taxon>
        <taxon>Bacillota</taxon>
        <taxon>Bacilli</taxon>
        <taxon>Bacillales</taxon>
        <taxon>Bacillaceae</taxon>
        <taxon>Bacillus</taxon>
    </lineage>
</organism>
<evidence type="ECO:0000313" key="1">
    <source>
        <dbReference type="EMBL" id="WLR43341.1"/>
    </source>
</evidence>
<dbReference type="Proteomes" id="UP001197974">
    <property type="component" value="Chromosome"/>
</dbReference>
<name>A0ABY9JVA6_9BACI</name>
<gene>
    <name evidence="1" type="ORF">LC087_03915</name>
</gene>
<reference evidence="1 2" key="1">
    <citation type="submission" date="2023-06" db="EMBL/GenBank/DDBJ databases">
        <title>Five Gram-positive bacteria isolated from mangrove sediments in Shenzhen, Guangdong, China.</title>
        <authorList>
            <person name="Yu S."/>
            <person name="Zheng W."/>
            <person name="Huang Y."/>
        </authorList>
    </citation>
    <scope>NUCLEOTIDE SEQUENCE [LARGE SCALE GENOMIC DNA]</scope>
    <source>
        <strain evidence="1 2">SaN35-3</strain>
    </source>
</reference>
<protein>
    <submittedName>
        <fullName evidence="1">Spore gernimation protein GerT</fullName>
    </submittedName>
</protein>
<sequence>MKNPWDQFFPFEGKNNFTDMLNNMDPNDVENYVQQIMKKVFGENQFSDQFPFNSGTFNPIVNNSQTRSSKIEIFNMKDHIYVKVPLNVERANHLKIQHSSYELILHNYPDEGETTTQILPSAVRRKGTKVSREENHIEIRFIKRDDIDYTEIEIAPQD</sequence>
<dbReference type="EMBL" id="CP129013">
    <property type="protein sequence ID" value="WLR43341.1"/>
    <property type="molecule type" value="Genomic_DNA"/>
</dbReference>
<proteinExistence type="predicted"/>
<accession>A0ABY9JVA6</accession>
<evidence type="ECO:0000313" key="2">
    <source>
        <dbReference type="Proteomes" id="UP001197974"/>
    </source>
</evidence>
<dbReference type="RefSeq" id="WP_226539612.1">
    <property type="nucleotide sequence ID" value="NZ_CP129013.1"/>
</dbReference>
<keyword evidence="2" id="KW-1185">Reference proteome</keyword>